<keyword evidence="2" id="KW-1185">Reference proteome</keyword>
<reference evidence="1" key="1">
    <citation type="submission" date="2023-10" db="EMBL/GenBank/DDBJ databases">
        <authorList>
            <person name="Chen Y."/>
            <person name="Shah S."/>
            <person name="Dougan E. K."/>
            <person name="Thang M."/>
            <person name="Chan C."/>
        </authorList>
    </citation>
    <scope>NUCLEOTIDE SEQUENCE [LARGE SCALE GENOMIC DNA]</scope>
</reference>
<sequence>MGWVLKSTSDDWSPPGIGSINSTGMLALWNQESPEFRVCHGDEIVTSNGIHWHHDTKVFNNRIETKWHRTIADAKSTLAMSLHIQRPRAVVEVLESKSFNTNFDVTLLCYNGSTDIGWTLQINTSDPATITDGYSQRWFSQLLERCEPHEEAGCRRSPFRSGQC</sequence>
<gene>
    <name evidence="1" type="ORF">PCOR1329_LOCUS84873</name>
</gene>
<evidence type="ECO:0000313" key="1">
    <source>
        <dbReference type="EMBL" id="CAK0910809.1"/>
    </source>
</evidence>
<organism evidence="1 2">
    <name type="scientific">Prorocentrum cordatum</name>
    <dbReference type="NCBI Taxonomy" id="2364126"/>
    <lineage>
        <taxon>Eukaryota</taxon>
        <taxon>Sar</taxon>
        <taxon>Alveolata</taxon>
        <taxon>Dinophyceae</taxon>
        <taxon>Prorocentrales</taxon>
        <taxon>Prorocentraceae</taxon>
        <taxon>Prorocentrum</taxon>
    </lineage>
</organism>
<proteinExistence type="predicted"/>
<dbReference type="Proteomes" id="UP001189429">
    <property type="component" value="Unassembled WGS sequence"/>
</dbReference>
<evidence type="ECO:0000313" key="2">
    <source>
        <dbReference type="Proteomes" id="UP001189429"/>
    </source>
</evidence>
<dbReference type="EMBL" id="CAUYUJ010022464">
    <property type="protein sequence ID" value="CAK0910809.1"/>
    <property type="molecule type" value="Genomic_DNA"/>
</dbReference>
<comment type="caution">
    <text evidence="1">The sequence shown here is derived from an EMBL/GenBank/DDBJ whole genome shotgun (WGS) entry which is preliminary data.</text>
</comment>
<name>A0ABN9YDJ0_9DINO</name>
<accession>A0ABN9YDJ0</accession>
<protein>
    <submittedName>
        <fullName evidence="1">Uncharacterized protein</fullName>
    </submittedName>
</protein>